<dbReference type="InterPro" id="IPR056796">
    <property type="entry name" value="FdhE_C"/>
</dbReference>
<comment type="subcellular location">
    <subcellularLocation>
        <location evidence="1 4">Cytoplasm</location>
    </subcellularLocation>
</comment>
<protein>
    <recommendedName>
        <fullName evidence="4">Protein FdhE homolog</fullName>
    </recommendedName>
</protein>
<dbReference type="InterPro" id="IPR006452">
    <property type="entry name" value="Formate_DH_accessory"/>
</dbReference>
<dbReference type="Gene3D" id="3.90.1670.10">
    <property type="entry name" value="FdhE-like domain"/>
    <property type="match status" value="1"/>
</dbReference>
<comment type="similarity">
    <text evidence="3 4">Belongs to the FdhE family.</text>
</comment>
<evidence type="ECO:0000259" key="5">
    <source>
        <dbReference type="Pfam" id="PF04216"/>
    </source>
</evidence>
<organism evidence="8 9">
    <name type="scientific">Zophobihabitans entericus</name>
    <dbReference type="NCBI Taxonomy" id="1635327"/>
    <lineage>
        <taxon>Bacteria</taxon>
        <taxon>Pseudomonadati</taxon>
        <taxon>Pseudomonadota</taxon>
        <taxon>Gammaproteobacteria</taxon>
        <taxon>Orbales</taxon>
        <taxon>Orbaceae</taxon>
        <taxon>Zophobihabitans</taxon>
    </lineage>
</organism>
<dbReference type="NCBIfam" id="TIGR01562">
    <property type="entry name" value="FdhE"/>
    <property type="match status" value="1"/>
</dbReference>
<dbReference type="Pfam" id="PF04216">
    <property type="entry name" value="FdhE_N"/>
    <property type="match status" value="1"/>
</dbReference>
<dbReference type="AlphaFoldDB" id="A0A6G9IDI9"/>
<dbReference type="InterPro" id="IPR056797">
    <property type="entry name" value="FdhE_central"/>
</dbReference>
<dbReference type="KEGG" id="orb:IPMB12_11730"/>
<evidence type="ECO:0000259" key="6">
    <source>
        <dbReference type="Pfam" id="PF24859"/>
    </source>
</evidence>
<evidence type="ECO:0000259" key="7">
    <source>
        <dbReference type="Pfam" id="PF24860"/>
    </source>
</evidence>
<dbReference type="PANTHER" id="PTHR37689:SF1">
    <property type="entry name" value="PROTEIN FDHE"/>
    <property type="match status" value="1"/>
</dbReference>
<dbReference type="RefSeq" id="WP_166917592.1">
    <property type="nucleotide sequence ID" value="NZ_CP050253.1"/>
</dbReference>
<evidence type="ECO:0000256" key="1">
    <source>
        <dbReference type="ARBA" id="ARBA00004496"/>
    </source>
</evidence>
<dbReference type="Proteomes" id="UP000501168">
    <property type="component" value="Chromosome"/>
</dbReference>
<dbReference type="FunCoup" id="A0A6G9IDI9">
    <property type="interactions" value="55"/>
</dbReference>
<dbReference type="GO" id="GO:0051604">
    <property type="term" value="P:protein maturation"/>
    <property type="evidence" value="ECO:0007669"/>
    <property type="project" value="TreeGrafter"/>
</dbReference>
<evidence type="ECO:0000256" key="2">
    <source>
        <dbReference type="ARBA" id="ARBA00022490"/>
    </source>
</evidence>
<evidence type="ECO:0000256" key="3">
    <source>
        <dbReference type="ARBA" id="ARBA00061033"/>
    </source>
</evidence>
<comment type="function">
    <text evidence="4">Necessary for formate dehydrogenase activity.</text>
</comment>
<dbReference type="SUPFAM" id="SSF144020">
    <property type="entry name" value="FdhE-like"/>
    <property type="match status" value="1"/>
</dbReference>
<evidence type="ECO:0000313" key="8">
    <source>
        <dbReference type="EMBL" id="QIQ22296.1"/>
    </source>
</evidence>
<dbReference type="GO" id="GO:0005829">
    <property type="term" value="C:cytosol"/>
    <property type="evidence" value="ECO:0007669"/>
    <property type="project" value="TreeGrafter"/>
</dbReference>
<name>A0A6G9IDI9_9GAMM</name>
<feature type="domain" description="FdhE central" evidence="6">
    <location>
        <begin position="191"/>
        <end position="228"/>
    </location>
</feature>
<feature type="domain" description="FdhE N-terminal" evidence="5">
    <location>
        <begin position="26"/>
        <end position="185"/>
    </location>
</feature>
<dbReference type="EMBL" id="CP050253">
    <property type="protein sequence ID" value="QIQ22296.1"/>
    <property type="molecule type" value="Genomic_DNA"/>
</dbReference>
<reference evidence="8 9" key="1">
    <citation type="submission" date="2020-03" db="EMBL/GenBank/DDBJ databases">
        <title>Complete genome sequence of Orbus sp. IPMB12 (BCRC 80908).</title>
        <authorList>
            <person name="Lo W.-S."/>
            <person name="Chang T.-H."/>
            <person name="Kuo C.-H."/>
        </authorList>
    </citation>
    <scope>NUCLEOTIDE SEQUENCE [LARGE SCALE GENOMIC DNA]</scope>
    <source>
        <strain evidence="8 9">IPMB12</strain>
    </source>
</reference>
<evidence type="ECO:0000313" key="9">
    <source>
        <dbReference type="Proteomes" id="UP000501168"/>
    </source>
</evidence>
<feature type="domain" description="FdhE C-terminal" evidence="7">
    <location>
        <begin position="229"/>
        <end position="305"/>
    </location>
</feature>
<dbReference type="Pfam" id="PF24859">
    <property type="entry name" value="FdhE_central"/>
    <property type="match status" value="1"/>
</dbReference>
<sequence>MTIRIVPQEQLEQHDETKTSVVGHTPLLFYPSPKTLYHHRLKRLTELAKDNPFSEYLKFCAQLVAKQEQLLKEYPIQKDLADVVKQGAEKNLAPLSLDNYSLTDEWEIYLKPLCQALKGYNPEIDKTIEVLESETKSSLQEQAISLIKGELSHIDSNKAIFIWTALSLYYSQLASQLPGKAKVDIVEQRQYCPVCRAAPIASVIHLGQNVGLRYLHCSLCETEWNVTRVICTNCEDTSALDYYSLDKELSSVKAECCESCNSYLKVFYQDLDPHLEVIADDLATLILDIKTEEEGFTKTGQNPFLFAKQ</sequence>
<dbReference type="CDD" id="cd16341">
    <property type="entry name" value="FdhE"/>
    <property type="match status" value="1"/>
</dbReference>
<accession>A0A6G9IDI9</accession>
<dbReference type="InParanoid" id="A0A6G9IDI9"/>
<dbReference type="HAMAP" id="MF_00611">
    <property type="entry name" value="FdeH"/>
    <property type="match status" value="1"/>
</dbReference>
<proteinExistence type="inferred from homology"/>
<evidence type="ECO:0000256" key="4">
    <source>
        <dbReference type="HAMAP-Rule" id="MF_00611"/>
    </source>
</evidence>
<dbReference type="GO" id="GO:0008199">
    <property type="term" value="F:ferric iron binding"/>
    <property type="evidence" value="ECO:0007669"/>
    <property type="project" value="TreeGrafter"/>
</dbReference>
<dbReference type="FunFam" id="3.90.1670.10:FF:000001">
    <property type="entry name" value="Protein FdhE"/>
    <property type="match status" value="1"/>
</dbReference>
<dbReference type="InterPro" id="IPR056774">
    <property type="entry name" value="FdhE_N"/>
</dbReference>
<gene>
    <name evidence="4 8" type="primary">fdhE</name>
    <name evidence="8" type="ORF">IPMB12_11730</name>
</gene>
<dbReference type="Pfam" id="PF24860">
    <property type="entry name" value="FdhE_C"/>
    <property type="match status" value="1"/>
</dbReference>
<dbReference type="PANTHER" id="PTHR37689">
    <property type="entry name" value="PROTEIN FDHE"/>
    <property type="match status" value="1"/>
</dbReference>
<keyword evidence="9" id="KW-1185">Reference proteome</keyword>
<keyword evidence="2 4" id="KW-0963">Cytoplasm</keyword>
<dbReference type="InterPro" id="IPR024064">
    <property type="entry name" value="FdhE-like_sf"/>
</dbReference>
<dbReference type="PIRSF" id="PIRSF018296">
    <property type="entry name" value="Format_dh_formtn"/>
    <property type="match status" value="1"/>
</dbReference>